<keyword evidence="8" id="KW-1185">Reference proteome</keyword>
<keyword evidence="4 6" id="KW-0808">Transferase</keyword>
<dbReference type="Proteomes" id="UP000240957">
    <property type="component" value="Unassembled WGS sequence"/>
</dbReference>
<gene>
    <name evidence="6" type="primary">tusD</name>
    <name evidence="5" type="ORF">ACFODO_21665</name>
    <name evidence="6" type="ORF">C9E89_007910</name>
</gene>
<comment type="subcellular location">
    <subcellularLocation>
        <location evidence="1">Cytoplasm</location>
    </subcellularLocation>
</comment>
<evidence type="ECO:0000313" key="6">
    <source>
        <dbReference type="EMBL" id="RFC84119.1"/>
    </source>
</evidence>
<dbReference type="NCBIfam" id="NF001237">
    <property type="entry name" value="PRK00207.1"/>
    <property type="match status" value="1"/>
</dbReference>
<dbReference type="PANTHER" id="PTHR34874:SF3">
    <property type="entry name" value="SULFURTRANSFERASE TUSD"/>
    <property type="match status" value="1"/>
</dbReference>
<dbReference type="EMBL" id="JBHRSF010000157">
    <property type="protein sequence ID" value="MFC2997809.1"/>
    <property type="molecule type" value="Genomic_DNA"/>
</dbReference>
<dbReference type="GO" id="GO:0097163">
    <property type="term" value="F:sulfur carrier activity"/>
    <property type="evidence" value="ECO:0007669"/>
    <property type="project" value="TreeGrafter"/>
</dbReference>
<dbReference type="NCBIfam" id="TIGR03012">
    <property type="entry name" value="sulf_tusD_dsrE"/>
    <property type="match status" value="1"/>
</dbReference>
<name>A0A371YRM7_9GAMM</name>
<evidence type="ECO:0000256" key="4">
    <source>
        <dbReference type="ARBA" id="ARBA00022679"/>
    </source>
</evidence>
<sequence>MSTLLLITSTPNSVHAWHALGLAQALQAKNQDFRVFFYQDAVTVANGLQWVPDDQRNLTHEWQQLAIRLPVCVSAALARGITDQENAKRHQISTHNLAEGFELVGLGELADAVESCDRLLQF</sequence>
<proteinExistence type="inferred from homology"/>
<dbReference type="OrthoDB" id="9787483at2"/>
<dbReference type="GO" id="GO:1990228">
    <property type="term" value="C:sulfurtransferase complex"/>
    <property type="evidence" value="ECO:0007669"/>
    <property type="project" value="TreeGrafter"/>
</dbReference>
<evidence type="ECO:0000256" key="2">
    <source>
        <dbReference type="ARBA" id="ARBA00007067"/>
    </source>
</evidence>
<dbReference type="InterPro" id="IPR017463">
    <property type="entry name" value="Sulphur_relay_TusD/DsrE"/>
</dbReference>
<evidence type="ECO:0000256" key="3">
    <source>
        <dbReference type="ARBA" id="ARBA00022490"/>
    </source>
</evidence>
<evidence type="ECO:0000313" key="7">
    <source>
        <dbReference type="Proteomes" id="UP000240957"/>
    </source>
</evidence>
<comment type="similarity">
    <text evidence="2">Belongs to the DsrE/TusD family.</text>
</comment>
<accession>A0A371YRM7</accession>
<reference evidence="5" key="4">
    <citation type="submission" date="2024-09" db="EMBL/GenBank/DDBJ databases">
        <authorList>
            <person name="Sun Q."/>
            <person name="Mori K."/>
        </authorList>
    </citation>
    <scope>NUCLEOTIDE SEQUENCE</scope>
    <source>
        <strain evidence="5">KCTC 62575</strain>
    </source>
</reference>
<dbReference type="InterPro" id="IPR027396">
    <property type="entry name" value="DsrEFH-like"/>
</dbReference>
<dbReference type="InterPro" id="IPR003787">
    <property type="entry name" value="Sulphur_relay_DsrE/F-like"/>
</dbReference>
<keyword evidence="3" id="KW-0963">Cytoplasm</keyword>
<dbReference type="Gene3D" id="3.40.1260.10">
    <property type="entry name" value="DsrEFH-like"/>
    <property type="match status" value="1"/>
</dbReference>
<dbReference type="PANTHER" id="PTHR34874">
    <property type="entry name" value="PROTEIN YCHN"/>
    <property type="match status" value="1"/>
</dbReference>
<dbReference type="GO" id="GO:0016783">
    <property type="term" value="F:sulfurtransferase activity"/>
    <property type="evidence" value="ECO:0007669"/>
    <property type="project" value="InterPro"/>
</dbReference>
<dbReference type="Pfam" id="PF02635">
    <property type="entry name" value="DsrE"/>
    <property type="match status" value="1"/>
</dbReference>
<dbReference type="AlphaFoldDB" id="A0A371YRM7"/>
<reference evidence="5" key="1">
    <citation type="journal article" date="2014" name="Int. J. Syst. Evol. Microbiol.">
        <title>Complete genome of a new Firmicutes species belonging to the dominant human colonic microbiota ('Ruminococcus bicirculans') reveals two chromosomes and a selective capacity to utilize plant glucans.</title>
        <authorList>
            <consortium name="NISC Comparative Sequencing Program"/>
            <person name="Wegmann U."/>
            <person name="Louis P."/>
            <person name="Goesmann A."/>
            <person name="Henrissat B."/>
            <person name="Duncan S.H."/>
            <person name="Flint H.J."/>
        </authorList>
    </citation>
    <scope>NUCLEOTIDE SEQUENCE</scope>
    <source>
        <strain evidence="5">KCTC 62575</strain>
    </source>
</reference>
<dbReference type="EMBL" id="PYIX02000009">
    <property type="protein sequence ID" value="RFC84119.1"/>
    <property type="molecule type" value="Genomic_DNA"/>
</dbReference>
<reference evidence="8" key="3">
    <citation type="journal article" date="2019" name="Int. J. Syst. Evol. Microbiol.">
        <title>The Global Catalogue of Microorganisms (GCM) 10K type strain sequencing project: providing services to taxonomists for standard genome sequencing and annotation.</title>
        <authorList>
            <consortium name="The Broad Institute Genomics Platform"/>
            <consortium name="The Broad Institute Genome Sequencing Center for Infectious Disease"/>
            <person name="Wu L."/>
            <person name="Ma J."/>
        </authorList>
    </citation>
    <scope>NUCLEOTIDE SEQUENCE [LARGE SCALE GENOMIC DNA]</scope>
    <source>
        <strain evidence="8">KCTC 62575</strain>
    </source>
</reference>
<reference evidence="6 7" key="2">
    <citation type="submission" date="2018-08" db="EMBL/GenBank/DDBJ databases">
        <title>The draft genome of Acinetobacter sichuanensis strain WCHAc060041.</title>
        <authorList>
            <person name="Qin J."/>
            <person name="Feng Y."/>
            <person name="Zong Z."/>
        </authorList>
    </citation>
    <scope>NUCLEOTIDE SEQUENCE [LARGE SCALE GENOMIC DNA]</scope>
    <source>
        <strain evidence="6 7">WCHAc060041</strain>
    </source>
</reference>
<dbReference type="Proteomes" id="UP001595455">
    <property type="component" value="Unassembled WGS sequence"/>
</dbReference>
<evidence type="ECO:0000256" key="1">
    <source>
        <dbReference type="ARBA" id="ARBA00004496"/>
    </source>
</evidence>
<evidence type="ECO:0000313" key="8">
    <source>
        <dbReference type="Proteomes" id="UP001595455"/>
    </source>
</evidence>
<dbReference type="SUPFAM" id="SSF75169">
    <property type="entry name" value="DsrEFH-like"/>
    <property type="match status" value="1"/>
</dbReference>
<dbReference type="GO" id="GO:0002143">
    <property type="term" value="P:tRNA wobble position uridine thiolation"/>
    <property type="evidence" value="ECO:0007669"/>
    <property type="project" value="TreeGrafter"/>
</dbReference>
<dbReference type="RefSeq" id="WP_107007700.1">
    <property type="nucleotide sequence ID" value="NZ_JBHRSF010000157.1"/>
</dbReference>
<protein>
    <submittedName>
        <fullName evidence="6">Sulfurtransferase complex subunit TusD</fullName>
    </submittedName>
</protein>
<evidence type="ECO:0000313" key="5">
    <source>
        <dbReference type="EMBL" id="MFC2997809.1"/>
    </source>
</evidence>
<comment type="caution">
    <text evidence="6">The sequence shown here is derived from an EMBL/GenBank/DDBJ whole genome shotgun (WGS) entry which is preliminary data.</text>
</comment>
<organism evidence="6 7">
    <name type="scientific">Acinetobacter sichuanensis</name>
    <dbReference type="NCBI Taxonomy" id="2136183"/>
    <lineage>
        <taxon>Bacteria</taxon>
        <taxon>Pseudomonadati</taxon>
        <taxon>Pseudomonadota</taxon>
        <taxon>Gammaproteobacteria</taxon>
        <taxon>Moraxellales</taxon>
        <taxon>Moraxellaceae</taxon>
        <taxon>Acinetobacter</taxon>
    </lineage>
</organism>